<dbReference type="EMBL" id="CP019962">
    <property type="protein sequence ID" value="ARD65240.1"/>
    <property type="molecule type" value="Genomic_DNA"/>
</dbReference>
<dbReference type="GO" id="GO:0003677">
    <property type="term" value="F:DNA binding"/>
    <property type="evidence" value="ECO:0007669"/>
    <property type="project" value="UniProtKB-KW"/>
</dbReference>
<feature type="domain" description="HTH cro/C1-type" evidence="2">
    <location>
        <begin position="8"/>
        <end position="62"/>
    </location>
</feature>
<dbReference type="InterPro" id="IPR010982">
    <property type="entry name" value="Lambda_DNA-bd_dom_sf"/>
</dbReference>
<dbReference type="InterPro" id="IPR029063">
    <property type="entry name" value="SAM-dependent_MTases_sf"/>
</dbReference>
<dbReference type="CDD" id="cd02440">
    <property type="entry name" value="AdoMet_MTases"/>
    <property type="match status" value="1"/>
</dbReference>
<evidence type="ECO:0000313" key="4">
    <source>
        <dbReference type="Proteomes" id="UP000192391"/>
    </source>
</evidence>
<gene>
    <name evidence="3" type="ORF">B2M23_06665</name>
</gene>
<accession>A0AAC9QT08</accession>
<dbReference type="Pfam" id="PF01381">
    <property type="entry name" value="HTH_3"/>
    <property type="match status" value="1"/>
</dbReference>
<dbReference type="Gene3D" id="3.40.50.150">
    <property type="entry name" value="Vaccinia Virus protein VP39"/>
    <property type="match status" value="1"/>
</dbReference>
<organism evidence="3 4">
    <name type="scientific">Eubacterium limosum</name>
    <dbReference type="NCBI Taxonomy" id="1736"/>
    <lineage>
        <taxon>Bacteria</taxon>
        <taxon>Bacillati</taxon>
        <taxon>Bacillota</taxon>
        <taxon>Clostridia</taxon>
        <taxon>Eubacteriales</taxon>
        <taxon>Eubacteriaceae</taxon>
        <taxon>Eubacterium</taxon>
    </lineage>
</organism>
<dbReference type="KEGG" id="elim:B2M23_06665"/>
<sequence length="374" mass="42927">MQKIKFRIRELRKRKGISQRILAEDVGVSFQTVSRWETGLTMPDITMLPILADYFCVSVDILMGLCPMPEEMYKPVNTDKGEYWEARLEFLKATRSYLWNDDYLSFLVRDVWKLSKPVRVLDCGCGFGYLGDKLLKQLPNGSTYTGIDLSKGLIKEAKSYLSGLNKNIRLIQDDFLTCEMNETYDLVICQSVLRHNKKPLDFIKKMAACASVGGLVVCIEANRELECAGIWIDGINYSQLCAGNALRRLWKNEFEKEGRDYAIAMRIPNIMAKIGLRSIGCRLSDRVDYLHTQMPDSDERMNAFFVANGWDKVLTEDMMGRALANLMERGMTREEAMDYCQFQQTVERYVHQQWDIEDLACTTLAGMLVTYGTK</sequence>
<dbReference type="Proteomes" id="UP000192391">
    <property type="component" value="Chromosome"/>
</dbReference>
<dbReference type="PANTHER" id="PTHR46558:SF11">
    <property type="entry name" value="HTH-TYPE TRANSCRIPTIONAL REGULATOR XRE"/>
    <property type="match status" value="1"/>
</dbReference>
<dbReference type="Gene3D" id="1.10.260.40">
    <property type="entry name" value="lambda repressor-like DNA-binding domains"/>
    <property type="match status" value="1"/>
</dbReference>
<evidence type="ECO:0000256" key="1">
    <source>
        <dbReference type="ARBA" id="ARBA00023125"/>
    </source>
</evidence>
<dbReference type="Gene3D" id="1.10.150.350">
    <property type="match status" value="1"/>
</dbReference>
<dbReference type="SUPFAM" id="SSF47413">
    <property type="entry name" value="lambda repressor-like DNA-binding domains"/>
    <property type="match status" value="1"/>
</dbReference>
<dbReference type="InterPro" id="IPR001387">
    <property type="entry name" value="Cro/C1-type_HTH"/>
</dbReference>
<dbReference type="Pfam" id="PF08242">
    <property type="entry name" value="Methyltransf_12"/>
    <property type="match status" value="1"/>
</dbReference>
<evidence type="ECO:0000313" key="3">
    <source>
        <dbReference type="EMBL" id="ARD65240.1"/>
    </source>
</evidence>
<name>A0AAC9QT08_EUBLI</name>
<dbReference type="InterPro" id="IPR013217">
    <property type="entry name" value="Methyltransf_12"/>
</dbReference>
<dbReference type="CDD" id="cd00093">
    <property type="entry name" value="HTH_XRE"/>
    <property type="match status" value="1"/>
</dbReference>
<keyword evidence="1" id="KW-0238">DNA-binding</keyword>
<dbReference type="SMART" id="SM00530">
    <property type="entry name" value="HTH_XRE"/>
    <property type="match status" value="1"/>
</dbReference>
<reference evidence="4" key="1">
    <citation type="journal article" date="2017" name="Sci. Rep.">
        <title>Determination of the Genome and Primary Transcriptome of Syngas Fermenting Eubacterium limosum ATCC 8486.</title>
        <authorList>
            <person name="Song Y."/>
            <person name="Shin J."/>
            <person name="Jeong Y."/>
            <person name="Jin S."/>
            <person name="Lee J.K."/>
            <person name="Kim D.R."/>
            <person name="Kim S.C."/>
            <person name="Cho S."/>
            <person name="Cho B.K."/>
        </authorList>
    </citation>
    <scope>NUCLEOTIDE SEQUENCE [LARGE SCALE GENOMIC DNA]</scope>
    <source>
        <strain evidence="4">ATCC 8486</strain>
    </source>
</reference>
<dbReference type="RefSeq" id="WP_038353731.1">
    <property type="nucleotide sequence ID" value="NZ_CP019962.1"/>
</dbReference>
<dbReference type="SUPFAM" id="SSF53335">
    <property type="entry name" value="S-adenosyl-L-methionine-dependent methyltransferases"/>
    <property type="match status" value="1"/>
</dbReference>
<proteinExistence type="predicted"/>
<protein>
    <recommendedName>
        <fullName evidence="2">HTH cro/C1-type domain-containing protein</fullName>
    </recommendedName>
</protein>
<dbReference type="PROSITE" id="PS50943">
    <property type="entry name" value="HTH_CROC1"/>
    <property type="match status" value="1"/>
</dbReference>
<evidence type="ECO:0000259" key="2">
    <source>
        <dbReference type="PROSITE" id="PS50943"/>
    </source>
</evidence>
<dbReference type="PANTHER" id="PTHR46558">
    <property type="entry name" value="TRACRIPTIONAL REGULATORY PROTEIN-RELATED-RELATED"/>
    <property type="match status" value="1"/>
</dbReference>
<dbReference type="AlphaFoldDB" id="A0AAC9QT08"/>